<keyword evidence="1" id="KW-0175">Coiled coil</keyword>
<keyword evidence="3" id="KW-1185">Reference proteome</keyword>
<dbReference type="Proteomes" id="UP000278542">
    <property type="component" value="Unassembled WGS sequence"/>
</dbReference>
<reference evidence="2 3" key="1">
    <citation type="submission" date="2018-10" db="EMBL/GenBank/DDBJ databases">
        <title>Genomic Encyclopedia of Type Strains, Phase IV (KMG-IV): sequencing the most valuable type-strain genomes for metagenomic binning, comparative biology and taxonomic classification.</title>
        <authorList>
            <person name="Goeker M."/>
        </authorList>
    </citation>
    <scope>NUCLEOTIDE SEQUENCE [LARGE SCALE GENOMIC DNA]</scope>
    <source>
        <strain evidence="2 3">DSM 22228</strain>
    </source>
</reference>
<evidence type="ECO:0000256" key="1">
    <source>
        <dbReference type="SAM" id="Coils"/>
    </source>
</evidence>
<dbReference type="EMBL" id="RBWY01000001">
    <property type="protein sequence ID" value="RKS87311.1"/>
    <property type="molecule type" value="Genomic_DNA"/>
</dbReference>
<proteinExistence type="predicted"/>
<evidence type="ECO:0000313" key="2">
    <source>
        <dbReference type="EMBL" id="RKS87311.1"/>
    </source>
</evidence>
<gene>
    <name evidence="2" type="ORF">DES39_0531</name>
</gene>
<dbReference type="OrthoDB" id="7058832at2"/>
<evidence type="ECO:0008006" key="4">
    <source>
        <dbReference type="Google" id="ProtNLM"/>
    </source>
</evidence>
<sequence>MLVNEYVEVKAMSTKQIANLINLVEKERKQAEETKREQLVDEAKRMLKAWGAVNSYSSRCGYKNISSMFSALYPRCDKIVIENEIEFVEVSLLSLKNSNDKKKQEQYKVAELYYKGFDVVDYGCDWSERLTACDIATELSISRRTVFNRLNELHSFIVSNISNFNII</sequence>
<comment type="caution">
    <text evidence="2">The sequence shown here is derived from an EMBL/GenBank/DDBJ whole genome shotgun (WGS) entry which is preliminary data.</text>
</comment>
<protein>
    <recommendedName>
        <fullName evidence="4">HTH domain-containing protein</fullName>
    </recommendedName>
</protein>
<dbReference type="AlphaFoldDB" id="A0A495RIR9"/>
<dbReference type="RefSeq" id="WP_121144213.1">
    <property type="nucleotide sequence ID" value="NZ_RBWY01000001.1"/>
</dbReference>
<name>A0A495RIR9_9GAMM</name>
<evidence type="ECO:0000313" key="3">
    <source>
        <dbReference type="Proteomes" id="UP000278542"/>
    </source>
</evidence>
<feature type="coiled-coil region" evidence="1">
    <location>
        <begin position="14"/>
        <end position="49"/>
    </location>
</feature>
<organism evidence="2 3">
    <name type="scientific">Orbus hercynius</name>
    <dbReference type="NCBI Taxonomy" id="593135"/>
    <lineage>
        <taxon>Bacteria</taxon>
        <taxon>Pseudomonadati</taxon>
        <taxon>Pseudomonadota</taxon>
        <taxon>Gammaproteobacteria</taxon>
        <taxon>Orbales</taxon>
        <taxon>Orbaceae</taxon>
        <taxon>Orbus</taxon>
    </lineage>
</organism>
<accession>A0A495RIR9</accession>